<protein>
    <submittedName>
        <fullName evidence="4">Unannotated protein</fullName>
    </submittedName>
</protein>
<dbReference type="AlphaFoldDB" id="A0A6J6IP69"/>
<dbReference type="InterPro" id="IPR027417">
    <property type="entry name" value="P-loop_NTPase"/>
</dbReference>
<reference evidence="4" key="1">
    <citation type="submission" date="2020-05" db="EMBL/GenBank/DDBJ databases">
        <authorList>
            <person name="Chiriac C."/>
            <person name="Salcher M."/>
            <person name="Ghai R."/>
            <person name="Kavagutti S V."/>
        </authorList>
    </citation>
    <scope>NUCLEOTIDE SEQUENCE</scope>
</reference>
<organism evidence="4">
    <name type="scientific">freshwater metagenome</name>
    <dbReference type="NCBI Taxonomy" id="449393"/>
    <lineage>
        <taxon>unclassified sequences</taxon>
        <taxon>metagenomes</taxon>
        <taxon>ecological metagenomes</taxon>
    </lineage>
</organism>
<dbReference type="PANTHER" id="PTHR43384:SF6">
    <property type="entry name" value="SEPTUM SITE-DETERMINING PROTEIN MIND HOMOLOG, CHLOROPLASTIC"/>
    <property type="match status" value="1"/>
</dbReference>
<keyword evidence="1" id="KW-0547">Nucleotide-binding</keyword>
<dbReference type="Gene3D" id="3.40.50.300">
    <property type="entry name" value="P-loop containing nucleotide triphosphate hydrolases"/>
    <property type="match status" value="1"/>
</dbReference>
<dbReference type="GO" id="GO:0005524">
    <property type="term" value="F:ATP binding"/>
    <property type="evidence" value="ECO:0007669"/>
    <property type="project" value="UniProtKB-KW"/>
</dbReference>
<dbReference type="InterPro" id="IPR050625">
    <property type="entry name" value="ParA/MinD_ATPase"/>
</dbReference>
<dbReference type="EMBL" id="CAEZVO010000005">
    <property type="protein sequence ID" value="CAB4626306.1"/>
    <property type="molecule type" value="Genomic_DNA"/>
</dbReference>
<evidence type="ECO:0000256" key="2">
    <source>
        <dbReference type="ARBA" id="ARBA00022840"/>
    </source>
</evidence>
<feature type="domain" description="CobQ/CobB/MinD/ParA nucleotide binding" evidence="3">
    <location>
        <begin position="9"/>
        <end position="241"/>
    </location>
</feature>
<dbReference type="Pfam" id="PF01656">
    <property type="entry name" value="CbiA"/>
    <property type="match status" value="1"/>
</dbReference>
<evidence type="ECO:0000259" key="3">
    <source>
        <dbReference type="Pfam" id="PF01656"/>
    </source>
</evidence>
<name>A0A6J6IP69_9ZZZZ</name>
<sequence>MARAKLISFWSANGSPGKSSLAISVAAELVASSKKVLLIDADTYGPSIDVLLGLNNQPAGLAAACRLVFQQRFDLEQLERLSVNLEVGKNHLSVMTGLSSASRWAEVSEEKFSGLIDLAQSCYDYVILDLASSIESDVAQVATLVQRNCVSRWALKNSDQVVAVCGADPVSIARHLDAISALTDIQEKAEVITVVNRLRVSVLGSSAKSQIQETLFRLGQIQVAGFIPDDPAAADAAIRSSIPLALGKRSSAARQAIGLITKTQILGQKNQLDRSLPKRAVAKLV</sequence>
<gene>
    <name evidence="4" type="ORF">UFOPK2044_00092</name>
</gene>
<dbReference type="GO" id="GO:0016887">
    <property type="term" value="F:ATP hydrolysis activity"/>
    <property type="evidence" value="ECO:0007669"/>
    <property type="project" value="TreeGrafter"/>
</dbReference>
<dbReference type="SUPFAM" id="SSF52540">
    <property type="entry name" value="P-loop containing nucleoside triphosphate hydrolases"/>
    <property type="match status" value="1"/>
</dbReference>
<evidence type="ECO:0000256" key="1">
    <source>
        <dbReference type="ARBA" id="ARBA00022741"/>
    </source>
</evidence>
<dbReference type="GO" id="GO:0009898">
    <property type="term" value="C:cytoplasmic side of plasma membrane"/>
    <property type="evidence" value="ECO:0007669"/>
    <property type="project" value="TreeGrafter"/>
</dbReference>
<dbReference type="GO" id="GO:0005829">
    <property type="term" value="C:cytosol"/>
    <property type="evidence" value="ECO:0007669"/>
    <property type="project" value="TreeGrafter"/>
</dbReference>
<evidence type="ECO:0000313" key="4">
    <source>
        <dbReference type="EMBL" id="CAB4626306.1"/>
    </source>
</evidence>
<accession>A0A6J6IP69</accession>
<dbReference type="InterPro" id="IPR002586">
    <property type="entry name" value="CobQ/CobB/MinD/ParA_Nub-bd_dom"/>
</dbReference>
<proteinExistence type="predicted"/>
<dbReference type="GO" id="GO:0051782">
    <property type="term" value="P:negative regulation of cell division"/>
    <property type="evidence" value="ECO:0007669"/>
    <property type="project" value="TreeGrafter"/>
</dbReference>
<dbReference type="PANTHER" id="PTHR43384">
    <property type="entry name" value="SEPTUM SITE-DETERMINING PROTEIN MIND HOMOLOG, CHLOROPLASTIC-RELATED"/>
    <property type="match status" value="1"/>
</dbReference>
<keyword evidence="2" id="KW-0067">ATP-binding</keyword>